<dbReference type="InterPro" id="IPR016036">
    <property type="entry name" value="Malonyl_transacylase_ACP-bd"/>
</dbReference>
<dbReference type="Gene3D" id="3.30.70.3290">
    <property type="match status" value="2"/>
</dbReference>
<keyword evidence="6" id="KW-0511">Multifunctional enzyme</keyword>
<feature type="domain" description="Ketosynthase family 3 (KS3)" evidence="11">
    <location>
        <begin position="19"/>
        <end position="436"/>
    </location>
</feature>
<dbReference type="InterPro" id="IPR016039">
    <property type="entry name" value="Thiolase-like"/>
</dbReference>
<dbReference type="Gene3D" id="3.40.366.10">
    <property type="entry name" value="Malonyl-Coenzyme A Acyl Carrier Protein, domain 2"/>
    <property type="match status" value="2"/>
</dbReference>
<evidence type="ECO:0000259" key="11">
    <source>
        <dbReference type="PROSITE" id="PS52004"/>
    </source>
</evidence>
<evidence type="ECO:0000256" key="4">
    <source>
        <dbReference type="ARBA" id="ARBA00022679"/>
    </source>
</evidence>
<evidence type="ECO:0000259" key="12">
    <source>
        <dbReference type="PROSITE" id="PS52019"/>
    </source>
</evidence>
<keyword evidence="2" id="KW-0596">Phosphopantetheine</keyword>
<dbReference type="Gene3D" id="1.10.1200.10">
    <property type="entry name" value="ACP-like"/>
    <property type="match status" value="1"/>
</dbReference>
<dbReference type="PROSITE" id="PS52019">
    <property type="entry name" value="PKS_MFAS_DH"/>
    <property type="match status" value="1"/>
</dbReference>
<evidence type="ECO:0000256" key="3">
    <source>
        <dbReference type="ARBA" id="ARBA00022553"/>
    </source>
</evidence>
<dbReference type="Pfam" id="PF00109">
    <property type="entry name" value="ketoacyl-synt"/>
    <property type="match status" value="2"/>
</dbReference>
<dbReference type="PANTHER" id="PTHR43775">
    <property type="entry name" value="FATTY ACID SYNTHASE"/>
    <property type="match status" value="1"/>
</dbReference>
<dbReference type="SUPFAM" id="SSF47336">
    <property type="entry name" value="ACP-like"/>
    <property type="match status" value="1"/>
</dbReference>
<dbReference type="SUPFAM" id="SSF52151">
    <property type="entry name" value="FabD/lysophospholipase-like"/>
    <property type="match status" value="2"/>
</dbReference>
<reference evidence="13 14" key="1">
    <citation type="submission" date="2023-09" db="EMBL/GenBank/DDBJ databases">
        <title>Complete genome of Streptomyces roseicoloratus T14.</title>
        <authorList>
            <person name="Bashizi T."/>
            <person name="Kim M.-J."/>
            <person name="Lee G."/>
            <person name="Tagele S.B."/>
            <person name="Shin J.-H."/>
        </authorList>
    </citation>
    <scope>NUCLEOTIDE SEQUENCE [LARGE SCALE GENOMIC DNA]</scope>
    <source>
        <strain evidence="13 14">T14</strain>
    </source>
</reference>
<dbReference type="SUPFAM" id="SSF55048">
    <property type="entry name" value="Probable ACP-binding domain of malonyl-CoA ACP transacylase"/>
    <property type="match status" value="2"/>
</dbReference>
<dbReference type="InterPro" id="IPR020807">
    <property type="entry name" value="PKS_DH"/>
</dbReference>
<dbReference type="Pfam" id="PF00698">
    <property type="entry name" value="Acyl_transf_1"/>
    <property type="match status" value="2"/>
</dbReference>
<feature type="region of interest" description="N-terminal hotdog fold" evidence="8">
    <location>
        <begin position="1927"/>
        <end position="2053"/>
    </location>
</feature>
<dbReference type="Pfam" id="PF00550">
    <property type="entry name" value="PP-binding"/>
    <property type="match status" value="1"/>
</dbReference>
<dbReference type="InterPro" id="IPR032821">
    <property type="entry name" value="PKS_assoc"/>
</dbReference>
<evidence type="ECO:0000256" key="1">
    <source>
        <dbReference type="ARBA" id="ARBA00004792"/>
    </source>
</evidence>
<evidence type="ECO:0000313" key="13">
    <source>
        <dbReference type="EMBL" id="WMX44273.1"/>
    </source>
</evidence>
<dbReference type="InterPro" id="IPR009081">
    <property type="entry name" value="PP-bd_ACP"/>
</dbReference>
<dbReference type="SMART" id="SM00826">
    <property type="entry name" value="PKS_DH"/>
    <property type="match status" value="1"/>
</dbReference>
<dbReference type="SMART" id="SM01294">
    <property type="entry name" value="PKS_PP_betabranch"/>
    <property type="match status" value="1"/>
</dbReference>
<comment type="caution">
    <text evidence="8">Lacks conserved residue(s) required for the propagation of feature annotation.</text>
</comment>
<dbReference type="PROSITE" id="PS52004">
    <property type="entry name" value="KS3_2"/>
    <property type="match status" value="2"/>
</dbReference>
<dbReference type="InterPro" id="IPR020841">
    <property type="entry name" value="PKS_Beta-ketoAc_synthase_dom"/>
</dbReference>
<protein>
    <submittedName>
        <fullName evidence="13">Type I polyketide synthase</fullName>
    </submittedName>
</protein>
<name>A0ABY9RRA0_9ACTN</name>
<dbReference type="SMART" id="SM00825">
    <property type="entry name" value="PKS_KS"/>
    <property type="match status" value="2"/>
</dbReference>
<dbReference type="InterPro" id="IPR014043">
    <property type="entry name" value="Acyl_transferase_dom"/>
</dbReference>
<dbReference type="Pfam" id="PF02801">
    <property type="entry name" value="Ketoacyl-synt_C"/>
    <property type="match status" value="2"/>
</dbReference>
<evidence type="ECO:0000256" key="5">
    <source>
        <dbReference type="ARBA" id="ARBA00023194"/>
    </source>
</evidence>
<dbReference type="Gene3D" id="3.10.129.110">
    <property type="entry name" value="Polyketide synthase dehydratase"/>
    <property type="match status" value="1"/>
</dbReference>
<keyword evidence="3" id="KW-0597">Phosphoprotein</keyword>
<dbReference type="InterPro" id="IPR018201">
    <property type="entry name" value="Ketoacyl_synth_AS"/>
</dbReference>
<dbReference type="Pfam" id="PF16197">
    <property type="entry name" value="KAsynt_C_assoc"/>
    <property type="match status" value="2"/>
</dbReference>
<evidence type="ECO:0000256" key="9">
    <source>
        <dbReference type="SAM" id="MobiDB-lite"/>
    </source>
</evidence>
<dbReference type="InterPro" id="IPR049900">
    <property type="entry name" value="PKS_mFAS_DH"/>
</dbReference>
<dbReference type="CDD" id="cd00833">
    <property type="entry name" value="PKS"/>
    <property type="match status" value="2"/>
</dbReference>
<keyword evidence="14" id="KW-1185">Reference proteome</keyword>
<evidence type="ECO:0000313" key="14">
    <source>
        <dbReference type="Proteomes" id="UP001250858"/>
    </source>
</evidence>
<dbReference type="PROSITE" id="PS50075">
    <property type="entry name" value="CARRIER"/>
    <property type="match status" value="1"/>
</dbReference>
<dbReference type="PANTHER" id="PTHR43775:SF51">
    <property type="entry name" value="INACTIVE PHENOLPHTHIOCEROL SYNTHESIS POLYKETIDE SYNTHASE TYPE I PKS1-RELATED"/>
    <property type="match status" value="1"/>
</dbReference>
<dbReference type="InterPro" id="IPR050091">
    <property type="entry name" value="PKS_NRPS_Biosynth_Enz"/>
</dbReference>
<dbReference type="PROSITE" id="PS00606">
    <property type="entry name" value="KS3_1"/>
    <property type="match status" value="1"/>
</dbReference>
<feature type="domain" description="Carrier" evidence="10">
    <location>
        <begin position="942"/>
        <end position="1017"/>
    </location>
</feature>
<evidence type="ECO:0000256" key="6">
    <source>
        <dbReference type="ARBA" id="ARBA00023268"/>
    </source>
</evidence>
<evidence type="ECO:0000256" key="7">
    <source>
        <dbReference type="ARBA" id="ARBA00023315"/>
    </source>
</evidence>
<evidence type="ECO:0000256" key="8">
    <source>
        <dbReference type="PROSITE-ProRule" id="PRU01363"/>
    </source>
</evidence>
<dbReference type="InterPro" id="IPR016035">
    <property type="entry name" value="Acyl_Trfase/lysoPLipase"/>
</dbReference>
<dbReference type="SMART" id="SM00823">
    <property type="entry name" value="PKS_PP"/>
    <property type="match status" value="1"/>
</dbReference>
<dbReference type="InterPro" id="IPR001227">
    <property type="entry name" value="Ac_transferase_dom_sf"/>
</dbReference>
<feature type="compositionally biased region" description="Low complexity" evidence="9">
    <location>
        <begin position="899"/>
        <end position="918"/>
    </location>
</feature>
<dbReference type="SMART" id="SM00827">
    <property type="entry name" value="PKS_AT"/>
    <property type="match status" value="2"/>
</dbReference>
<dbReference type="EMBL" id="CP133762">
    <property type="protein sequence ID" value="WMX44273.1"/>
    <property type="molecule type" value="Genomic_DNA"/>
</dbReference>
<feature type="domain" description="PKS/mFAS DH" evidence="12">
    <location>
        <begin position="1927"/>
        <end position="2080"/>
    </location>
</feature>
<dbReference type="Pfam" id="PF21089">
    <property type="entry name" value="PKS_DH_N"/>
    <property type="match status" value="1"/>
</dbReference>
<organism evidence="13 14">
    <name type="scientific">Streptomyces roseicoloratus</name>
    <dbReference type="NCBI Taxonomy" id="2508722"/>
    <lineage>
        <taxon>Bacteria</taxon>
        <taxon>Bacillati</taxon>
        <taxon>Actinomycetota</taxon>
        <taxon>Actinomycetes</taxon>
        <taxon>Kitasatosporales</taxon>
        <taxon>Streptomycetaceae</taxon>
        <taxon>Streptomyces</taxon>
    </lineage>
</organism>
<evidence type="ECO:0000256" key="2">
    <source>
        <dbReference type="ARBA" id="ARBA00022450"/>
    </source>
</evidence>
<accession>A0ABY9RRA0</accession>
<dbReference type="InterPro" id="IPR014031">
    <property type="entry name" value="Ketoacyl_synth_C"/>
</dbReference>
<gene>
    <name evidence="13" type="ORF">RGF97_04590</name>
</gene>
<keyword evidence="7" id="KW-0012">Acyltransferase</keyword>
<dbReference type="InterPro" id="IPR042104">
    <property type="entry name" value="PKS_dehydratase_sf"/>
</dbReference>
<dbReference type="InterPro" id="IPR014030">
    <property type="entry name" value="Ketoacyl_synth_N"/>
</dbReference>
<dbReference type="RefSeq" id="WP_309547931.1">
    <property type="nucleotide sequence ID" value="NZ_CP133762.1"/>
</dbReference>
<proteinExistence type="predicted"/>
<evidence type="ECO:0000259" key="10">
    <source>
        <dbReference type="PROSITE" id="PS50075"/>
    </source>
</evidence>
<dbReference type="InterPro" id="IPR020806">
    <property type="entry name" value="PKS_PP-bd"/>
</dbReference>
<feature type="domain" description="Ketosynthase family 3 (KS3)" evidence="11">
    <location>
        <begin position="1030"/>
        <end position="1457"/>
    </location>
</feature>
<keyword evidence="4" id="KW-0808">Transferase</keyword>
<dbReference type="Proteomes" id="UP001250858">
    <property type="component" value="Chromosome"/>
</dbReference>
<dbReference type="SUPFAM" id="SSF53901">
    <property type="entry name" value="Thiolase-like"/>
    <property type="match status" value="2"/>
</dbReference>
<feature type="region of interest" description="Disordered" evidence="9">
    <location>
        <begin position="1459"/>
        <end position="1488"/>
    </location>
</feature>
<dbReference type="InterPro" id="IPR049552">
    <property type="entry name" value="PKS_DH_N"/>
</dbReference>
<feature type="region of interest" description="C-terminal hotdog fold" evidence="8">
    <location>
        <begin position="2064"/>
        <end position="2080"/>
    </location>
</feature>
<keyword evidence="5" id="KW-0045">Antibiotic biosynthesis</keyword>
<feature type="region of interest" description="Disordered" evidence="9">
    <location>
        <begin position="899"/>
        <end position="922"/>
    </location>
</feature>
<comment type="pathway">
    <text evidence="1">Antibiotic biosynthesis.</text>
</comment>
<dbReference type="Gene3D" id="3.40.47.10">
    <property type="match status" value="2"/>
</dbReference>
<dbReference type="InterPro" id="IPR036736">
    <property type="entry name" value="ACP-like_sf"/>
</dbReference>
<sequence>MIRHARIPAAAPTPDGIDDRTVAVVGLSCRFPGGANPAEFWDLLKNGRDAISEPPADRAHLATLPDGSPRPGGFLPRVDTFDAEFFGISPREAAAMDPQQRLALELAWEALEDARIVPASLAGTPTGVFVGAIADDYAALTHAAGPGATSAHTVTGLHRGIIANRISYALDLQGPSMVVDTAQSSALVAVHLACESLRRGESVVALAGGVNLNLAPESTQALEAFGSLSPDGRCHALDARANGYVRGEGGGVVALKLLRRAVADGDRVLCLLHGGAVGSDGASDTLPTPDGKAQERVIRDAWEDAGIPLEHAQYVEIHGSGTRVGDPVEASALGAVFASSRTPGNPLRLGSVKTNIGHLEGASGIAGLIKTILCVRERELVPTLNYRSPNPQIPFDDLRITAFTGNKPWSASDGPLVAGVTSVGMGGTNCHLVLGEWNGESEDAAVTAGNDREFREESAFGTSLAWIVSGRGEKALRAQAERLRDHLAAHPEHGAAEIARALAHDRTAFGHRAVLVGSDRTGLLAALGAFADGGVTQAAVQGSSHRTTREAVFVFPGQGSQWAGMAAELLDSAPVFAGVIEDCERALRPYRDWSLTDVLRGRPGAPALDRDDVVQPALWAVMVGLAALWRAAGVAPAAVVGHSQGEIAAATVSGALTLDDAARLIAVRSAALGELAGRGGGMLTVSLPADRVRADLAAYPQLSVAAVNSPGMTVVAGDGDALDAFAARYGEDVRTRRVPVAYASHSPHVDAVRDTLPAQLAGIAPRAGSVPLHSTVTGTPLDGSELDVDYWYRNLREPVGFEPAVRALLDSGHELFIEMSPHPVLALAVQQTAEAADLPVTALGTLRRDEGGPQRLLLAFGEAFCHGAEVDWSAVLPAGPTRAELPTYAFQRRRHWITGQPAGAPAPAPRTALPAGTDTTDDTYADDTHVDETETRRSLTAAAALELVRAHTAAVLGYESAAEIEPRRTFKELGIDSATVVELRNRLVAATGSKLPTTVVYDHPSPARLAALLTDASGDETAPEAGAGQDDPIVIVGMGCRFPGGVDSPEALWQVVAEQRDVVSGFPTDRGWDLDGLYHPDPAHVGTTYVRNGGFLEGAAEFDAELFGISPREALAMDPQQRAFLEVTWEALERAGIAPDSLRGTQTGVFAGVMAQEYGPRLGEAGAGAAGFGLTGTTSSVASGRVAYTLGLQGPALTVDTACSSSLVALHLAVRALRSGECSLALAGGVCIMSTPGIFVEFSRQRGLAEDGRCKSFSADADGTAWAEGVGVLVVERLSDARRLGHQVLAVVAGSAVNQDGASNGLTAPSGPAQERVIRAAVQDAGLDFSAVDAVEAHGTGTVLGDPIEAQALLATYGSRRDGGEPLLLGSLKSNLGHAQAAAGVGGVIKMVMALRHGELPATLNVTKPSELIDWDTGGVELLTEARPWTAKGDKVRRAGVSSFGISGTNAHVILAEAPSHEEPTDDAAPAPSDGTVQETTDRTPPLWVLSGRTEPALRAQATALVEALDELGDVPARDVGRALATTRTALDHRAAIVAEDRAEAVAALTALGRGEPHSALALGTARPDDGLAYLFTGQGSQRVGMGRELYEAEPVFAAALDAVCAELDACRAVVPGAPPIRDVMFGDAEGLDRTENTQCALFALQVALFRLLEHRGLRPDAVLGHSIGEFAAAHVAGILGLSDACALVAARGRLMQALPGGGAMTAVQASQDEVRALIEGRGHEVSIAAVNGPTAVVVSGDVEAVEQVAATFAEAGRKTRRLVVSHAFHSHRMDGMLDAFRAVTAGVRYAEPRIPMVSTVTGRPIEADAEYWIRQVRREVRMSDGLAALHELGMRTFLELGPDGVLSALGQDCLDDDALAFVPVLRRNRPEGRTLATALGALHVRGRGADWQAAFGPGRTPALPTYAFQRERYWLTAHGTHGAAGHPMLGPAVELAESGQTVLTARLGRRTHPWLADHAVLGSVLLPGTAFLELAARAGAEAGVPRVAELTLVAPLVIPAEGRTEVQVVVAAPGDDGQRALTVHARVETPDGAVEPWTLHAAGALAPRDGTPATTAAFPVAEAEPLAVDGRYDGLAAAG</sequence>